<gene>
    <name evidence="2" type="ORF">SteCoe_10127</name>
</gene>
<dbReference type="EMBL" id="MPUH01000161">
    <property type="protein sequence ID" value="OMJ88053.1"/>
    <property type="molecule type" value="Genomic_DNA"/>
</dbReference>
<reference evidence="2 3" key="1">
    <citation type="submission" date="2016-11" db="EMBL/GenBank/DDBJ databases">
        <title>The macronuclear genome of Stentor coeruleus: a giant cell with tiny introns.</title>
        <authorList>
            <person name="Slabodnick M."/>
            <person name="Ruby J.G."/>
            <person name="Reiff S.B."/>
            <person name="Swart E.C."/>
            <person name="Gosai S."/>
            <person name="Prabakaran S."/>
            <person name="Witkowska E."/>
            <person name="Larue G.E."/>
            <person name="Fisher S."/>
            <person name="Freeman R.M."/>
            <person name="Gunawardena J."/>
            <person name="Chu W."/>
            <person name="Stover N.A."/>
            <person name="Gregory B.D."/>
            <person name="Nowacki M."/>
            <person name="Derisi J."/>
            <person name="Roy S.W."/>
            <person name="Marshall W.F."/>
            <person name="Sood P."/>
        </authorList>
    </citation>
    <scope>NUCLEOTIDE SEQUENCE [LARGE SCALE GENOMIC DNA]</scope>
    <source>
        <strain evidence="2">WM001</strain>
    </source>
</reference>
<dbReference type="Proteomes" id="UP000187209">
    <property type="component" value="Unassembled WGS sequence"/>
</dbReference>
<dbReference type="PROSITE" id="PS51886">
    <property type="entry name" value="TLDC"/>
    <property type="match status" value="1"/>
</dbReference>
<dbReference type="AlphaFoldDB" id="A0A1R2CGC6"/>
<dbReference type="PANTHER" id="PTHR23354">
    <property type="entry name" value="NUCLEOLAR PROTEIN 7/ESTROGEN RECEPTOR COACTIVATOR-RELATED"/>
    <property type="match status" value="1"/>
</dbReference>
<dbReference type="OrthoDB" id="26679at2759"/>
<sequence length="404" mass="45213">MGGKSAKTIQSNFYSADDINILQAKFQSLSTNRNIFDLEGHSDFGPKILKYIEKFTGPKKDFKAFVGICEYLVFGKSSQLVIPEKSSIEILAEILQISPDSAHKELPVILLKLCQGDSIILEHVNPPKGSIRDIRNYLELSFPLLSSSFERFMRNRLINASLPVPTIIPLEDRNIAKVLPLLYYSCYNLTQVPQVHQIFLSDIDGLSFNRLAAAITGYQGPMIMVIKLYGGILLGAYIGLQLQDNAQISGSMDTFLFTLSKGFKTFKSSVSASNGKFIYFNSKLNNSTKFPKGLGFGGDKEESRLWIDGDLEDYSYVSESCGTYETGKLVEEPGNKVKMIIVNIEIWGCGGESALERQMKIKKGEETRISNARKVDKSQLANNQFNREFLLSGTFQNSEYKDKE</sequence>
<evidence type="ECO:0000313" key="3">
    <source>
        <dbReference type="Proteomes" id="UP000187209"/>
    </source>
</evidence>
<proteinExistence type="predicted"/>
<accession>A0A1R2CGC6</accession>
<dbReference type="SMART" id="SM00584">
    <property type="entry name" value="TLDc"/>
    <property type="match status" value="1"/>
</dbReference>
<protein>
    <recommendedName>
        <fullName evidence="1">TLDc domain-containing protein</fullName>
    </recommendedName>
</protein>
<evidence type="ECO:0000259" key="1">
    <source>
        <dbReference type="PROSITE" id="PS51886"/>
    </source>
</evidence>
<name>A0A1R2CGC6_9CILI</name>
<evidence type="ECO:0000313" key="2">
    <source>
        <dbReference type="EMBL" id="OMJ88053.1"/>
    </source>
</evidence>
<dbReference type="Pfam" id="PF07534">
    <property type="entry name" value="TLD"/>
    <property type="match status" value="1"/>
</dbReference>
<feature type="domain" description="TLDc" evidence="1">
    <location>
        <begin position="166"/>
        <end position="350"/>
    </location>
</feature>
<organism evidence="2 3">
    <name type="scientific">Stentor coeruleus</name>
    <dbReference type="NCBI Taxonomy" id="5963"/>
    <lineage>
        <taxon>Eukaryota</taxon>
        <taxon>Sar</taxon>
        <taxon>Alveolata</taxon>
        <taxon>Ciliophora</taxon>
        <taxon>Postciliodesmatophora</taxon>
        <taxon>Heterotrichea</taxon>
        <taxon>Heterotrichida</taxon>
        <taxon>Stentoridae</taxon>
        <taxon>Stentor</taxon>
    </lineage>
</organism>
<comment type="caution">
    <text evidence="2">The sequence shown here is derived from an EMBL/GenBank/DDBJ whole genome shotgun (WGS) entry which is preliminary data.</text>
</comment>
<dbReference type="InterPro" id="IPR006571">
    <property type="entry name" value="TLDc_dom"/>
</dbReference>
<keyword evidence="3" id="KW-1185">Reference proteome</keyword>